<evidence type="ECO:0000313" key="2">
    <source>
        <dbReference type="Proteomes" id="UP001608902"/>
    </source>
</evidence>
<dbReference type="AlphaFoldDB" id="A0ABD6EXY1"/>
<dbReference type="Proteomes" id="UP001608902">
    <property type="component" value="Unassembled WGS sequence"/>
</dbReference>
<proteinExistence type="predicted"/>
<comment type="caution">
    <text evidence="1">The sequence shown here is derived from an EMBL/GenBank/DDBJ whole genome shotgun (WGS) entry which is preliminary data.</text>
</comment>
<keyword evidence="2" id="KW-1185">Reference proteome</keyword>
<sequence length="84" mass="10174">MNYTKLQNPSHTIYYDYAVLSRKSDNHRYLCMKKNESSWNFHPGFNRLPWPYYKACDFTWSMESTALIECLSENGQNDDKRIFY</sequence>
<evidence type="ECO:0000313" key="1">
    <source>
        <dbReference type="EMBL" id="MFH4984310.1"/>
    </source>
</evidence>
<dbReference type="EMBL" id="JBGFUD010016559">
    <property type="protein sequence ID" value="MFH4984310.1"/>
    <property type="molecule type" value="Genomic_DNA"/>
</dbReference>
<organism evidence="1 2">
    <name type="scientific">Gnathostoma spinigerum</name>
    <dbReference type="NCBI Taxonomy" id="75299"/>
    <lineage>
        <taxon>Eukaryota</taxon>
        <taxon>Metazoa</taxon>
        <taxon>Ecdysozoa</taxon>
        <taxon>Nematoda</taxon>
        <taxon>Chromadorea</taxon>
        <taxon>Rhabditida</taxon>
        <taxon>Spirurina</taxon>
        <taxon>Gnathostomatomorpha</taxon>
        <taxon>Gnathostomatoidea</taxon>
        <taxon>Gnathostomatidae</taxon>
        <taxon>Gnathostoma</taxon>
    </lineage>
</organism>
<gene>
    <name evidence="1" type="ORF">AB6A40_011019</name>
</gene>
<reference evidence="1 2" key="1">
    <citation type="submission" date="2024-08" db="EMBL/GenBank/DDBJ databases">
        <title>Gnathostoma spinigerum genome.</title>
        <authorList>
            <person name="Gonzalez-Bertolin B."/>
            <person name="Monzon S."/>
            <person name="Zaballos A."/>
            <person name="Jimenez P."/>
            <person name="Dekumyoy P."/>
            <person name="Varona S."/>
            <person name="Cuesta I."/>
            <person name="Sumanam S."/>
            <person name="Adisakwattana P."/>
            <person name="Gasser R.B."/>
            <person name="Hernandez-Gonzalez A."/>
            <person name="Young N.D."/>
            <person name="Perteguer M.J."/>
        </authorList>
    </citation>
    <scope>NUCLEOTIDE SEQUENCE [LARGE SCALE GENOMIC DNA]</scope>
    <source>
        <strain evidence="1">AL3</strain>
        <tissue evidence="1">Liver</tissue>
    </source>
</reference>
<name>A0ABD6EXY1_9BILA</name>
<protein>
    <submittedName>
        <fullName evidence="1">Uncharacterized protein</fullName>
    </submittedName>
</protein>
<accession>A0ABD6EXY1</accession>